<dbReference type="InterPro" id="IPR001451">
    <property type="entry name" value="Hexapep"/>
</dbReference>
<gene>
    <name evidence="6" type="ORF">Bccel_3892</name>
</gene>
<dbReference type="CDD" id="cd03360">
    <property type="entry name" value="LbH_AT_putative"/>
    <property type="match status" value="1"/>
</dbReference>
<dbReference type="Pfam" id="PF00132">
    <property type="entry name" value="Hexapep"/>
    <property type="match status" value="1"/>
</dbReference>
<dbReference type="AlphaFoldDB" id="A0A0L6JS41"/>
<dbReference type="InterPro" id="IPR041561">
    <property type="entry name" value="PglD_N"/>
</dbReference>
<feature type="domain" description="PglD N-terminal" evidence="5">
    <location>
        <begin position="10"/>
        <end position="92"/>
    </location>
</feature>
<accession>A0A0L6JS41</accession>
<sequence length="218" mass="23243">MKQDNGSTPIILMGAGGHSRVIIDMIRMYYNNLNVIGILDKDPSKRGIHIDTVEVIGSDDKLLELKKNGTETAFISIGLLYNFKPRMELYNNLERMGFKFPNLIHGKSVISRNVYMGLGNAVMAMAVINAGSSIGKNCIINTGSIVEHESIIGDNVHIAPGSIICGGVQIGSHTLIGAGSTVIQGVRIGNNVIVGAGSVVTKDIPPFSRVVGAPSRFI</sequence>
<reference evidence="7" key="1">
    <citation type="submission" date="2015-07" db="EMBL/GenBank/DDBJ databases">
        <title>Near-Complete Genome Sequence of the Cellulolytic Bacterium Bacteroides (Pseudobacteroides) cellulosolvens ATCC 35603.</title>
        <authorList>
            <person name="Dassa B."/>
            <person name="Utturkar S.M."/>
            <person name="Klingeman D.M."/>
            <person name="Hurt R.A."/>
            <person name="Keller M."/>
            <person name="Xu J."/>
            <person name="Reddy Y.H.K."/>
            <person name="Borovok I."/>
            <person name="Grinberg I.R."/>
            <person name="Lamed R."/>
            <person name="Zhivin O."/>
            <person name="Bayer E.A."/>
            <person name="Brown S.D."/>
        </authorList>
    </citation>
    <scope>NUCLEOTIDE SEQUENCE [LARGE SCALE GENOMIC DNA]</scope>
    <source>
        <strain evidence="7">DSM 2933</strain>
    </source>
</reference>
<dbReference type="PROSITE" id="PS00101">
    <property type="entry name" value="HEXAPEP_TRANSFERASES"/>
    <property type="match status" value="1"/>
</dbReference>
<dbReference type="Pfam" id="PF17836">
    <property type="entry name" value="PglD_N"/>
    <property type="match status" value="1"/>
</dbReference>
<keyword evidence="2" id="KW-0677">Repeat</keyword>
<feature type="binding site" evidence="4">
    <location>
        <position position="78"/>
    </location>
    <ligand>
        <name>substrate</name>
    </ligand>
</feature>
<evidence type="ECO:0000259" key="5">
    <source>
        <dbReference type="Pfam" id="PF17836"/>
    </source>
</evidence>
<dbReference type="Gene3D" id="2.160.10.10">
    <property type="entry name" value="Hexapeptide repeat proteins"/>
    <property type="match status" value="1"/>
</dbReference>
<dbReference type="Proteomes" id="UP000036923">
    <property type="component" value="Unassembled WGS sequence"/>
</dbReference>
<proteinExistence type="predicted"/>
<organism evidence="6 7">
    <name type="scientific">Pseudobacteroides cellulosolvens ATCC 35603 = DSM 2933</name>
    <dbReference type="NCBI Taxonomy" id="398512"/>
    <lineage>
        <taxon>Bacteria</taxon>
        <taxon>Bacillati</taxon>
        <taxon>Bacillota</taxon>
        <taxon>Clostridia</taxon>
        <taxon>Eubacteriales</taxon>
        <taxon>Oscillospiraceae</taxon>
        <taxon>Pseudobacteroides</taxon>
    </lineage>
</organism>
<keyword evidence="6" id="KW-0012">Acyltransferase</keyword>
<dbReference type="STRING" id="398512.Bccel_3892"/>
<dbReference type="eggNOG" id="COG1044">
    <property type="taxonomic scope" value="Bacteria"/>
</dbReference>
<dbReference type="InterPro" id="IPR011004">
    <property type="entry name" value="Trimer_LpxA-like_sf"/>
</dbReference>
<keyword evidence="1 6" id="KW-0808">Transferase</keyword>
<dbReference type="EMBL" id="LGTC01000001">
    <property type="protein sequence ID" value="KNY28618.1"/>
    <property type="molecule type" value="Genomic_DNA"/>
</dbReference>
<evidence type="ECO:0000256" key="3">
    <source>
        <dbReference type="PIRSR" id="PIRSR620019-1"/>
    </source>
</evidence>
<dbReference type="InterPro" id="IPR050179">
    <property type="entry name" value="Trans_hexapeptide_repeat"/>
</dbReference>
<dbReference type="OrthoDB" id="9801456at2"/>
<protein>
    <submittedName>
        <fullName evidence="6">Sugar O-acyltransferase, sialic acid O-acetyltransferase NeuD family</fullName>
    </submittedName>
</protein>
<feature type="binding site" evidence="4">
    <location>
        <position position="157"/>
    </location>
    <ligand>
        <name>acetyl-CoA</name>
        <dbReference type="ChEBI" id="CHEBI:57288"/>
    </ligand>
</feature>
<feature type="active site" description="Proton acceptor" evidence="3">
    <location>
        <position position="148"/>
    </location>
</feature>
<evidence type="ECO:0000256" key="2">
    <source>
        <dbReference type="ARBA" id="ARBA00022737"/>
    </source>
</evidence>
<feature type="site" description="Increases basicity of active site His" evidence="3">
    <location>
        <position position="149"/>
    </location>
</feature>
<evidence type="ECO:0000256" key="1">
    <source>
        <dbReference type="ARBA" id="ARBA00022679"/>
    </source>
</evidence>
<dbReference type="NCBIfam" id="TIGR03570">
    <property type="entry name" value="NeuD_NnaD"/>
    <property type="match status" value="1"/>
</dbReference>
<dbReference type="InterPro" id="IPR020019">
    <property type="entry name" value="AcTrfase_PglD-like"/>
</dbReference>
<dbReference type="PANTHER" id="PTHR43300">
    <property type="entry name" value="ACETYLTRANSFERASE"/>
    <property type="match status" value="1"/>
</dbReference>
<evidence type="ECO:0000313" key="6">
    <source>
        <dbReference type="EMBL" id="KNY28618.1"/>
    </source>
</evidence>
<keyword evidence="7" id="KW-1185">Reference proteome</keyword>
<evidence type="ECO:0000256" key="4">
    <source>
        <dbReference type="PIRSR" id="PIRSR620019-2"/>
    </source>
</evidence>
<name>A0A0L6JS41_9FIRM</name>
<dbReference type="RefSeq" id="WP_036936602.1">
    <property type="nucleotide sequence ID" value="NZ_JQKC01000002.1"/>
</dbReference>
<dbReference type="GO" id="GO:0016746">
    <property type="term" value="F:acyltransferase activity"/>
    <property type="evidence" value="ECO:0007669"/>
    <property type="project" value="UniProtKB-KW"/>
</dbReference>
<evidence type="ECO:0000313" key="7">
    <source>
        <dbReference type="Proteomes" id="UP000036923"/>
    </source>
</evidence>
<dbReference type="Gene3D" id="3.40.50.20">
    <property type="match status" value="1"/>
</dbReference>
<dbReference type="SUPFAM" id="SSF51161">
    <property type="entry name" value="Trimeric LpxA-like enzymes"/>
    <property type="match status" value="1"/>
</dbReference>
<comment type="caution">
    <text evidence="6">The sequence shown here is derived from an EMBL/GenBank/DDBJ whole genome shotgun (WGS) entry which is preliminary data.</text>
</comment>
<dbReference type="PANTHER" id="PTHR43300:SF7">
    <property type="entry name" value="UDP-N-ACETYLBACILLOSAMINE N-ACETYLTRANSFERASE"/>
    <property type="match status" value="1"/>
</dbReference>
<dbReference type="InterPro" id="IPR018357">
    <property type="entry name" value="Hexapep_transf_CS"/>
</dbReference>